<proteinExistence type="predicted"/>
<evidence type="ECO:0000313" key="2">
    <source>
        <dbReference type="Proteomes" id="UP000486903"/>
    </source>
</evidence>
<comment type="caution">
    <text evidence="1">The sequence shown here is derived from an EMBL/GenBank/DDBJ whole genome shotgun (WGS) entry which is preliminary data.</text>
</comment>
<protein>
    <submittedName>
        <fullName evidence="1">Uncharacterized protein</fullName>
    </submittedName>
</protein>
<dbReference type="RefSeq" id="WP_003373468.1">
    <property type="nucleotide sequence ID" value="NZ_JACBBA010000010.1"/>
</dbReference>
<evidence type="ECO:0000313" key="1">
    <source>
        <dbReference type="EMBL" id="NFV27981.1"/>
    </source>
</evidence>
<accession>A0A6B4JS24</accession>
<sequence length="102" mass="12162">MIKNIIKKLFKKKTIKEVVLMDKISELIQVSMDYKHTKKLDKYISVTYLGWRNALDIWMWDDGKCILNYSIDLDSENAIEKLEKMKIKLLKLIKIVKVNKED</sequence>
<organism evidence="1 2">
    <name type="scientific">Clostridium botulinum</name>
    <dbReference type="NCBI Taxonomy" id="1491"/>
    <lineage>
        <taxon>Bacteria</taxon>
        <taxon>Bacillati</taxon>
        <taxon>Bacillota</taxon>
        <taxon>Clostridia</taxon>
        <taxon>Eubacteriales</taxon>
        <taxon>Clostridiaceae</taxon>
        <taxon>Clostridium</taxon>
    </lineage>
</organism>
<name>A0A6B4JS24_CLOBO</name>
<dbReference type="Proteomes" id="UP000486903">
    <property type="component" value="Unassembled WGS sequence"/>
</dbReference>
<dbReference type="EMBL" id="SXFB01000026">
    <property type="protein sequence ID" value="NFV27981.1"/>
    <property type="molecule type" value="Genomic_DNA"/>
</dbReference>
<reference evidence="1 2" key="1">
    <citation type="submission" date="2019-04" db="EMBL/GenBank/DDBJ databases">
        <title>Genome sequencing of Clostridium botulinum Groups I-IV and Clostridium butyricum.</title>
        <authorList>
            <person name="Brunt J."/>
            <person name="Van Vliet A.H.M."/>
            <person name="Stringer S.C."/>
            <person name="Carter A.T."/>
            <person name="Peck M.W."/>
        </authorList>
    </citation>
    <scope>NUCLEOTIDE SEQUENCE [LARGE SCALE GENOMIC DNA]</scope>
    <source>
        <strain evidence="1 2">BL81</strain>
    </source>
</reference>
<dbReference type="AlphaFoldDB" id="A0A6B4JS24"/>
<gene>
    <name evidence="1" type="ORF">FDG31_17945</name>
</gene>